<evidence type="ECO:0000313" key="3">
    <source>
        <dbReference type="Proteomes" id="UP000324974"/>
    </source>
</evidence>
<reference evidence="3" key="1">
    <citation type="submission" date="2019-08" db="EMBL/GenBank/DDBJ databases">
        <title>Limnoglobus roseus gen. nov., sp. nov., a novel freshwater planctomycete with a giant genome from the family Gemmataceae.</title>
        <authorList>
            <person name="Kulichevskaya I.S."/>
            <person name="Naumoff D.G."/>
            <person name="Miroshnikov K."/>
            <person name="Ivanova A."/>
            <person name="Philippov D.A."/>
            <person name="Hakobyan A."/>
            <person name="Rijpstra I.C."/>
            <person name="Sinninghe Damste J.S."/>
            <person name="Liesack W."/>
            <person name="Dedysh S.N."/>
        </authorList>
    </citation>
    <scope>NUCLEOTIDE SEQUENCE [LARGE SCALE GENOMIC DNA]</scope>
    <source>
        <strain evidence="3">PX52</strain>
    </source>
</reference>
<name>A0A5C1A8F5_9BACT</name>
<organism evidence="2 3">
    <name type="scientific">Limnoglobus roseus</name>
    <dbReference type="NCBI Taxonomy" id="2598579"/>
    <lineage>
        <taxon>Bacteria</taxon>
        <taxon>Pseudomonadati</taxon>
        <taxon>Planctomycetota</taxon>
        <taxon>Planctomycetia</taxon>
        <taxon>Gemmatales</taxon>
        <taxon>Gemmataceae</taxon>
        <taxon>Limnoglobus</taxon>
    </lineage>
</organism>
<sequence length="53" mass="5659">MKVLVVTNPFGGREAGERIIDPGEIEATLAGEHAHDVVQADHPESPKPKSKEA</sequence>
<evidence type="ECO:0000313" key="2">
    <source>
        <dbReference type="EMBL" id="QEL14785.1"/>
    </source>
</evidence>
<gene>
    <name evidence="2" type="ORF">PX52LOC_01679</name>
</gene>
<accession>A0A5C1A8F5</accession>
<proteinExistence type="predicted"/>
<dbReference type="AlphaFoldDB" id="A0A5C1A8F5"/>
<dbReference type="EMBL" id="CP042425">
    <property type="protein sequence ID" value="QEL14785.1"/>
    <property type="molecule type" value="Genomic_DNA"/>
</dbReference>
<evidence type="ECO:0000256" key="1">
    <source>
        <dbReference type="SAM" id="MobiDB-lite"/>
    </source>
</evidence>
<keyword evidence="3" id="KW-1185">Reference proteome</keyword>
<dbReference type="Proteomes" id="UP000324974">
    <property type="component" value="Chromosome"/>
</dbReference>
<feature type="compositionally biased region" description="Basic and acidic residues" evidence="1">
    <location>
        <begin position="32"/>
        <end position="53"/>
    </location>
</feature>
<evidence type="ECO:0008006" key="4">
    <source>
        <dbReference type="Google" id="ProtNLM"/>
    </source>
</evidence>
<dbReference type="KEGG" id="lrs:PX52LOC_01679"/>
<feature type="region of interest" description="Disordered" evidence="1">
    <location>
        <begin position="30"/>
        <end position="53"/>
    </location>
</feature>
<protein>
    <recommendedName>
        <fullName evidence="4">DAGKc domain-containing protein</fullName>
    </recommendedName>
</protein>
<dbReference type="RefSeq" id="WP_168218867.1">
    <property type="nucleotide sequence ID" value="NZ_CP042425.1"/>
</dbReference>